<dbReference type="AlphaFoldDB" id="A0A2N0NUF5"/>
<organism evidence="1 2">
    <name type="scientific">Rhizophagus irregularis</name>
    <dbReference type="NCBI Taxonomy" id="588596"/>
    <lineage>
        <taxon>Eukaryota</taxon>
        <taxon>Fungi</taxon>
        <taxon>Fungi incertae sedis</taxon>
        <taxon>Mucoromycota</taxon>
        <taxon>Glomeromycotina</taxon>
        <taxon>Glomeromycetes</taxon>
        <taxon>Glomerales</taxon>
        <taxon>Glomeraceae</taxon>
        <taxon>Rhizophagus</taxon>
    </lineage>
</organism>
<dbReference type="VEuPathDB" id="FungiDB:FUN_009125"/>
<sequence>MSKILERIGIGGCWNNVEPESIKPRDKVALYSLKLKEVIQGLQRLCVNEEIRDAIDDLCDILSEWNARLLLEYNKDQPDDKCELTDIEISAMGFYKLAQNHRVQKRKKLPRNIALKRLNIASAYMSPTCKQGFEKYIKIINDT</sequence>
<evidence type="ECO:0000313" key="2">
    <source>
        <dbReference type="Proteomes" id="UP000232722"/>
    </source>
</evidence>
<protein>
    <submittedName>
        <fullName evidence="1">Uncharacterized protein</fullName>
    </submittedName>
</protein>
<dbReference type="Proteomes" id="UP000232722">
    <property type="component" value="Unassembled WGS sequence"/>
</dbReference>
<accession>A0A2N0NUF5</accession>
<dbReference type="EMBL" id="LLXJ01002759">
    <property type="protein sequence ID" value="PKB98187.1"/>
    <property type="molecule type" value="Genomic_DNA"/>
</dbReference>
<proteinExistence type="predicted"/>
<gene>
    <name evidence="1" type="ORF">RhiirA5_506282</name>
</gene>
<dbReference type="VEuPathDB" id="FungiDB:RhiirA1_392511"/>
<dbReference type="VEuPathDB" id="FungiDB:RhiirFUN_012945"/>
<comment type="caution">
    <text evidence="1">The sequence shown here is derived from an EMBL/GenBank/DDBJ whole genome shotgun (WGS) entry which is preliminary data.</text>
</comment>
<reference evidence="1 2" key="1">
    <citation type="submission" date="2016-04" db="EMBL/GenBank/DDBJ databases">
        <title>Genome analyses suggest a sexual origin of heterokaryosis in a supposedly ancient asexual fungus.</title>
        <authorList>
            <person name="Ropars J."/>
            <person name="Sedzielewska K."/>
            <person name="Noel J."/>
            <person name="Charron P."/>
            <person name="Farinelli L."/>
            <person name="Marton T."/>
            <person name="Kruger M."/>
            <person name="Pelin A."/>
            <person name="Brachmann A."/>
            <person name="Corradi N."/>
        </authorList>
    </citation>
    <scope>NUCLEOTIDE SEQUENCE [LARGE SCALE GENOMIC DNA]</scope>
    <source>
        <strain evidence="1 2">A5</strain>
    </source>
</reference>
<reference evidence="1 2" key="2">
    <citation type="submission" date="2017-09" db="EMBL/GenBank/DDBJ databases">
        <title>Extensive intraspecific genome diversity in a model arbuscular mycorrhizal fungus.</title>
        <authorList>
            <person name="Chen E.C."/>
            <person name="Morin E."/>
            <person name="Beaudet D."/>
            <person name="Noel J."/>
            <person name="Ndikumana S."/>
            <person name="Charron P."/>
            <person name="St-Onge C."/>
            <person name="Giorgi J."/>
            <person name="Grigoriev I.V."/>
            <person name="Roux C."/>
            <person name="Martin F.M."/>
            <person name="Corradi N."/>
        </authorList>
    </citation>
    <scope>NUCLEOTIDE SEQUENCE [LARGE SCALE GENOMIC DNA]</scope>
    <source>
        <strain evidence="1 2">A5</strain>
    </source>
</reference>
<evidence type="ECO:0000313" key="1">
    <source>
        <dbReference type="EMBL" id="PKB98187.1"/>
    </source>
</evidence>
<name>A0A2N0NUF5_9GLOM</name>